<organism evidence="1 2">
    <name type="scientific">Adineta ricciae</name>
    <name type="common">Rotifer</name>
    <dbReference type="NCBI Taxonomy" id="249248"/>
    <lineage>
        <taxon>Eukaryota</taxon>
        <taxon>Metazoa</taxon>
        <taxon>Spiralia</taxon>
        <taxon>Gnathifera</taxon>
        <taxon>Rotifera</taxon>
        <taxon>Eurotatoria</taxon>
        <taxon>Bdelloidea</taxon>
        <taxon>Adinetida</taxon>
        <taxon>Adinetidae</taxon>
        <taxon>Adineta</taxon>
    </lineage>
</organism>
<dbReference type="AlphaFoldDB" id="A0A815RTA8"/>
<dbReference type="PANTHER" id="PTHR31252">
    <property type="entry name" value="DUF4419 DOMAIN-CONTAINING PROTEIN"/>
    <property type="match status" value="1"/>
</dbReference>
<dbReference type="EMBL" id="CAJNOJ010000543">
    <property type="protein sequence ID" value="CAF1480530.1"/>
    <property type="molecule type" value="Genomic_DNA"/>
</dbReference>
<protein>
    <submittedName>
        <fullName evidence="1">Uncharacterized protein</fullName>
    </submittedName>
</protein>
<evidence type="ECO:0000313" key="1">
    <source>
        <dbReference type="EMBL" id="CAF1480530.1"/>
    </source>
</evidence>
<accession>A0A815RTA8</accession>
<dbReference type="PANTHER" id="PTHR31252:SF11">
    <property type="entry name" value="DUF4419 DOMAIN-CONTAINING PROTEIN"/>
    <property type="match status" value="1"/>
</dbReference>
<name>A0A815RTA8_ADIRI</name>
<proteinExistence type="predicted"/>
<comment type="caution">
    <text evidence="1">The sequence shown here is derived from an EMBL/GenBank/DDBJ whole genome shotgun (WGS) entry which is preliminary data.</text>
</comment>
<dbReference type="OrthoDB" id="9987685at2759"/>
<evidence type="ECO:0000313" key="2">
    <source>
        <dbReference type="Proteomes" id="UP000663852"/>
    </source>
</evidence>
<gene>
    <name evidence="1" type="ORF">EDS130_LOCUS41412</name>
</gene>
<dbReference type="Pfam" id="PF14388">
    <property type="entry name" value="DUF4419"/>
    <property type="match status" value="1"/>
</dbReference>
<dbReference type="InterPro" id="IPR025533">
    <property type="entry name" value="DUF4419"/>
</dbReference>
<sequence>MSTAIPNRDFHTVVIRGDLPKIKQDDNDQRLRDLPDEDYWIESIIDYNSPDRWNRDCNYDRYKVQHMIANGPYTSSPGYHALFRAFLAAYNSHEDIVLSPDDIWLMITIYFAKHVNANSEKLRHLFVDHDEKIKLTIIQVQPEPDWNRFLEDMRTSMGANVKNEIVSALTANYSTTGKVESLLSCAVVMNAFKNYFDYGLFMTRCGIRKVHFMGTLDDWILLRQKTEQLKAFTTPEDQFSSYVQGLLPILDKFIETYQEQVDNEFWDKIFNVEHVGRGSGSWTKLTGWFLRLCYGIHMQSECNINKIRLDSVVSPVEFESEWTNEKKTCYVVGGFHGIESQNEWHKPVMSLAIVDDLSTITKLKE</sequence>
<reference evidence="1" key="1">
    <citation type="submission" date="2021-02" db="EMBL/GenBank/DDBJ databases">
        <authorList>
            <person name="Nowell W R."/>
        </authorList>
    </citation>
    <scope>NUCLEOTIDE SEQUENCE</scope>
</reference>
<dbReference type="Proteomes" id="UP000663852">
    <property type="component" value="Unassembled WGS sequence"/>
</dbReference>